<protein>
    <submittedName>
        <fullName evidence="3">Putative major pilin subunit</fullName>
    </submittedName>
</protein>
<dbReference type="RefSeq" id="WP_145380662.1">
    <property type="nucleotide sequence ID" value="NZ_CAXBED010000176.1"/>
</dbReference>
<dbReference type="AlphaFoldDB" id="A0A517ZQI3"/>
<evidence type="ECO:0000313" key="3">
    <source>
        <dbReference type="EMBL" id="QDU44688.1"/>
    </source>
</evidence>
<accession>A0A517ZQI3</accession>
<dbReference type="InterPro" id="IPR012902">
    <property type="entry name" value="N_methyl_site"/>
</dbReference>
<feature type="transmembrane region" description="Helical" evidence="1">
    <location>
        <begin position="12"/>
        <end position="34"/>
    </location>
</feature>
<dbReference type="Pfam" id="PF07596">
    <property type="entry name" value="SBP_bac_10"/>
    <property type="match status" value="1"/>
</dbReference>
<gene>
    <name evidence="3" type="ORF">Mal52_31740</name>
</gene>
<proteinExistence type="predicted"/>
<keyword evidence="4" id="KW-1185">Reference proteome</keyword>
<dbReference type="EMBL" id="CP036276">
    <property type="protein sequence ID" value="QDU44688.1"/>
    <property type="molecule type" value="Genomic_DNA"/>
</dbReference>
<name>A0A517ZQI3_9PLAN</name>
<dbReference type="OrthoDB" id="240776at2"/>
<dbReference type="InterPro" id="IPR011453">
    <property type="entry name" value="DUF1559"/>
</dbReference>
<dbReference type="Gene3D" id="3.30.700.10">
    <property type="entry name" value="Glycoprotein, Type 4 Pilin"/>
    <property type="match status" value="1"/>
</dbReference>
<dbReference type="PANTHER" id="PTHR30093:SF2">
    <property type="entry name" value="TYPE II SECRETION SYSTEM PROTEIN H"/>
    <property type="match status" value="1"/>
</dbReference>
<dbReference type="InterPro" id="IPR045584">
    <property type="entry name" value="Pilin-like"/>
</dbReference>
<dbReference type="Pfam" id="PF07963">
    <property type="entry name" value="N_methyl"/>
    <property type="match status" value="1"/>
</dbReference>
<keyword evidence="1" id="KW-1133">Transmembrane helix</keyword>
<evidence type="ECO:0000256" key="1">
    <source>
        <dbReference type="SAM" id="Phobius"/>
    </source>
</evidence>
<dbReference type="NCBIfam" id="TIGR04294">
    <property type="entry name" value="pre_pil_HX9DG"/>
    <property type="match status" value="1"/>
</dbReference>
<dbReference type="PROSITE" id="PS00409">
    <property type="entry name" value="PROKAR_NTER_METHYL"/>
    <property type="match status" value="1"/>
</dbReference>
<dbReference type="NCBIfam" id="TIGR02532">
    <property type="entry name" value="IV_pilin_GFxxxE"/>
    <property type="match status" value="1"/>
</dbReference>
<reference evidence="3 4" key="1">
    <citation type="submission" date="2019-02" db="EMBL/GenBank/DDBJ databases">
        <title>Deep-cultivation of Planctomycetes and their phenomic and genomic characterization uncovers novel biology.</title>
        <authorList>
            <person name="Wiegand S."/>
            <person name="Jogler M."/>
            <person name="Boedeker C."/>
            <person name="Pinto D."/>
            <person name="Vollmers J."/>
            <person name="Rivas-Marin E."/>
            <person name="Kohn T."/>
            <person name="Peeters S.H."/>
            <person name="Heuer A."/>
            <person name="Rast P."/>
            <person name="Oberbeckmann S."/>
            <person name="Bunk B."/>
            <person name="Jeske O."/>
            <person name="Meyerdierks A."/>
            <person name="Storesund J.E."/>
            <person name="Kallscheuer N."/>
            <person name="Luecker S."/>
            <person name="Lage O.M."/>
            <person name="Pohl T."/>
            <person name="Merkel B.J."/>
            <person name="Hornburger P."/>
            <person name="Mueller R.-W."/>
            <person name="Bruemmer F."/>
            <person name="Labrenz M."/>
            <person name="Spormann A.M."/>
            <person name="Op den Camp H."/>
            <person name="Overmann J."/>
            <person name="Amann R."/>
            <person name="Jetten M.S.M."/>
            <person name="Mascher T."/>
            <person name="Medema M.H."/>
            <person name="Devos D.P."/>
            <person name="Kaster A.-K."/>
            <person name="Ovreas L."/>
            <person name="Rohde M."/>
            <person name="Galperin M.Y."/>
            <person name="Jogler C."/>
        </authorList>
    </citation>
    <scope>NUCLEOTIDE SEQUENCE [LARGE SCALE GENOMIC DNA]</scope>
    <source>
        <strain evidence="3 4">Mal52</strain>
    </source>
</reference>
<sequence>MLNRKNRVKGFTLIELLVVIAIIAILIALLLPAVQQAREAARRTQCRNNLKQLSLAMHNYHDVYGSFPPGLIADPCDDMCATQFPGAGYAGNDTDGFSWGAYLLPYVEQTALYNAIDVNGISGRFEAGIPEARVSLRAFKCPTSTLPSQVQAITINGTESGSYYGDGIIVNFADDPSDFPVSTPPEMVGYPTSDYKGNVGFTDQGVFIKLEDSIGDRSSPAVVQIKHITDGTSNTLAIGESSYMNDPESWPLALGAMLEDESVLAKTDANAIPNTTFDDDSFMSFHTGGVFFALCDGSARFISEDIDAQVYFNLGERNDGNVLGEF</sequence>
<organism evidence="3 4">
    <name type="scientific">Symmachiella dynata</name>
    <dbReference type="NCBI Taxonomy" id="2527995"/>
    <lineage>
        <taxon>Bacteria</taxon>
        <taxon>Pseudomonadati</taxon>
        <taxon>Planctomycetota</taxon>
        <taxon>Planctomycetia</taxon>
        <taxon>Planctomycetales</taxon>
        <taxon>Planctomycetaceae</taxon>
        <taxon>Symmachiella</taxon>
    </lineage>
</organism>
<dbReference type="PANTHER" id="PTHR30093">
    <property type="entry name" value="GENERAL SECRETION PATHWAY PROTEIN G"/>
    <property type="match status" value="1"/>
</dbReference>
<evidence type="ECO:0000313" key="4">
    <source>
        <dbReference type="Proteomes" id="UP000319383"/>
    </source>
</evidence>
<keyword evidence="1" id="KW-0812">Transmembrane</keyword>
<dbReference type="KEGG" id="sdyn:Mal52_31740"/>
<dbReference type="InterPro" id="IPR027558">
    <property type="entry name" value="Pre_pil_HX9DG_C"/>
</dbReference>
<feature type="domain" description="DUF1559" evidence="2">
    <location>
        <begin position="35"/>
        <end position="309"/>
    </location>
</feature>
<dbReference type="Proteomes" id="UP000319383">
    <property type="component" value="Chromosome"/>
</dbReference>
<keyword evidence="1" id="KW-0472">Membrane</keyword>
<dbReference type="SUPFAM" id="SSF54523">
    <property type="entry name" value="Pili subunits"/>
    <property type="match status" value="1"/>
</dbReference>
<evidence type="ECO:0000259" key="2">
    <source>
        <dbReference type="Pfam" id="PF07596"/>
    </source>
</evidence>